<comment type="caution">
    <text evidence="1">The sequence shown here is derived from an EMBL/GenBank/DDBJ whole genome shotgun (WGS) entry which is preliminary data.</text>
</comment>
<name>A0AAV5EPC8_ELECO</name>
<dbReference type="AlphaFoldDB" id="A0AAV5EPC8"/>
<dbReference type="EMBL" id="BQKI01000078">
    <property type="protein sequence ID" value="GJN25243.1"/>
    <property type="molecule type" value="Genomic_DNA"/>
</dbReference>
<sequence>MVILIGACAGTARGSERRDGGGELVHGVALVLGPVGRAGLLHHVGRRHAAGVAPTVRLGRVLRARGPAGLGVLRAVPPAPGDERGHGENPGPVLVRAAWAGPRRVQPARYRWTWLRHGAAHRQLPVRRLPGLASLIRPTDNK</sequence>
<keyword evidence="2" id="KW-1185">Reference proteome</keyword>
<reference evidence="1" key="2">
    <citation type="submission" date="2021-12" db="EMBL/GenBank/DDBJ databases">
        <title>Resequencing data analysis of finger millet.</title>
        <authorList>
            <person name="Hatakeyama M."/>
            <person name="Aluri S."/>
            <person name="Balachadran M.T."/>
            <person name="Sivarajan S.R."/>
            <person name="Poveda L."/>
            <person name="Shimizu-Inatsugi R."/>
            <person name="Schlapbach R."/>
            <person name="Sreeman S.M."/>
            <person name="Shimizu K.K."/>
        </authorList>
    </citation>
    <scope>NUCLEOTIDE SEQUENCE</scope>
</reference>
<dbReference type="Proteomes" id="UP001054889">
    <property type="component" value="Unassembled WGS sequence"/>
</dbReference>
<evidence type="ECO:0000313" key="1">
    <source>
        <dbReference type="EMBL" id="GJN25243.1"/>
    </source>
</evidence>
<proteinExistence type="predicted"/>
<gene>
    <name evidence="1" type="primary">gb13043</name>
    <name evidence="1" type="ORF">PR202_gb13043</name>
</gene>
<organism evidence="1 2">
    <name type="scientific">Eleusine coracana subsp. coracana</name>
    <dbReference type="NCBI Taxonomy" id="191504"/>
    <lineage>
        <taxon>Eukaryota</taxon>
        <taxon>Viridiplantae</taxon>
        <taxon>Streptophyta</taxon>
        <taxon>Embryophyta</taxon>
        <taxon>Tracheophyta</taxon>
        <taxon>Spermatophyta</taxon>
        <taxon>Magnoliopsida</taxon>
        <taxon>Liliopsida</taxon>
        <taxon>Poales</taxon>
        <taxon>Poaceae</taxon>
        <taxon>PACMAD clade</taxon>
        <taxon>Chloridoideae</taxon>
        <taxon>Cynodonteae</taxon>
        <taxon>Eleusininae</taxon>
        <taxon>Eleusine</taxon>
    </lineage>
</organism>
<accession>A0AAV5EPC8</accession>
<reference evidence="1" key="1">
    <citation type="journal article" date="2018" name="DNA Res.">
        <title>Multiple hybrid de novo genome assembly of finger millet, an orphan allotetraploid crop.</title>
        <authorList>
            <person name="Hatakeyama M."/>
            <person name="Aluri S."/>
            <person name="Balachadran M.T."/>
            <person name="Sivarajan S.R."/>
            <person name="Patrignani A."/>
            <person name="Gruter S."/>
            <person name="Poveda L."/>
            <person name="Shimizu-Inatsugi R."/>
            <person name="Baeten J."/>
            <person name="Francoijs K.J."/>
            <person name="Nataraja K.N."/>
            <person name="Reddy Y.A.N."/>
            <person name="Phadnis S."/>
            <person name="Ravikumar R.L."/>
            <person name="Schlapbach R."/>
            <person name="Sreeman S.M."/>
            <person name="Shimizu K.K."/>
        </authorList>
    </citation>
    <scope>NUCLEOTIDE SEQUENCE</scope>
</reference>
<evidence type="ECO:0000313" key="2">
    <source>
        <dbReference type="Proteomes" id="UP001054889"/>
    </source>
</evidence>
<protein>
    <submittedName>
        <fullName evidence="1">Uncharacterized protein</fullName>
    </submittedName>
</protein>